<dbReference type="PANTHER" id="PTHR43537:SF5">
    <property type="entry name" value="UXU OPERON TRANSCRIPTIONAL REGULATOR"/>
    <property type="match status" value="1"/>
</dbReference>
<dbReference type="PANTHER" id="PTHR43537">
    <property type="entry name" value="TRANSCRIPTIONAL REGULATOR, GNTR FAMILY"/>
    <property type="match status" value="1"/>
</dbReference>
<dbReference type="CDD" id="cd07377">
    <property type="entry name" value="WHTH_GntR"/>
    <property type="match status" value="1"/>
</dbReference>
<sequence>MVDMAGKSAAGPAYAAVADSIRGRILSGELRPGTRLPTESQLIEAVGKGRGTIREAIRTLESEHLVYTTRGVSGGTFVATPSVGVISAQMETGMTLLAAADHVSADQLMEVRRLTEVPAAGRAAFSRTDEQLAAMRATFQSAPNEGSYDRNQDFHFVVLQAAGNPLLELVTAPVFSVLHNRFRSDRVPEGYRDQVDDEHRRVYEAIAAGDSMTAMQEMRRHLDQFDRTFRHIDGMGDV</sequence>
<organism evidence="5 6">
    <name type="scientific">Brevibacterium jeotgali</name>
    <dbReference type="NCBI Taxonomy" id="1262550"/>
    <lineage>
        <taxon>Bacteria</taxon>
        <taxon>Bacillati</taxon>
        <taxon>Actinomycetota</taxon>
        <taxon>Actinomycetes</taxon>
        <taxon>Micrococcales</taxon>
        <taxon>Brevibacteriaceae</taxon>
        <taxon>Brevibacterium</taxon>
    </lineage>
</organism>
<dbReference type="InterPro" id="IPR011711">
    <property type="entry name" value="GntR_C"/>
</dbReference>
<dbReference type="SUPFAM" id="SSF48008">
    <property type="entry name" value="GntR ligand-binding domain-like"/>
    <property type="match status" value="1"/>
</dbReference>
<dbReference type="SMART" id="SM00345">
    <property type="entry name" value="HTH_GNTR"/>
    <property type="match status" value="1"/>
</dbReference>
<dbReference type="Gene3D" id="1.20.120.530">
    <property type="entry name" value="GntR ligand-binding domain-like"/>
    <property type="match status" value="1"/>
</dbReference>
<dbReference type="AlphaFoldDB" id="A0A2H1L795"/>
<dbReference type="InterPro" id="IPR000524">
    <property type="entry name" value="Tscrpt_reg_HTH_GntR"/>
</dbReference>
<accession>A0A2H1L795</accession>
<dbReference type="Proteomes" id="UP000234462">
    <property type="component" value="Unassembled WGS sequence"/>
</dbReference>
<keyword evidence="2 5" id="KW-0238">DNA-binding</keyword>
<dbReference type="GO" id="GO:0003700">
    <property type="term" value="F:DNA-binding transcription factor activity"/>
    <property type="evidence" value="ECO:0007669"/>
    <property type="project" value="InterPro"/>
</dbReference>
<keyword evidence="3" id="KW-0804">Transcription</keyword>
<dbReference type="GO" id="GO:0003677">
    <property type="term" value="F:DNA binding"/>
    <property type="evidence" value="ECO:0007669"/>
    <property type="project" value="UniProtKB-KW"/>
</dbReference>
<reference evidence="6" key="1">
    <citation type="submission" date="2017-03" db="EMBL/GenBank/DDBJ databases">
        <authorList>
            <person name="Monnet C."/>
        </authorList>
    </citation>
    <scope>NUCLEOTIDE SEQUENCE [LARGE SCALE GENOMIC DNA]</scope>
    <source>
        <strain evidence="6">SJ5-8</strain>
    </source>
</reference>
<name>A0A2H1L795_9MICO</name>
<dbReference type="InterPro" id="IPR008920">
    <property type="entry name" value="TF_FadR/GntR_C"/>
</dbReference>
<dbReference type="SUPFAM" id="SSF46785">
    <property type="entry name" value="Winged helix' DNA-binding domain"/>
    <property type="match status" value="1"/>
</dbReference>
<evidence type="ECO:0000259" key="4">
    <source>
        <dbReference type="PROSITE" id="PS50949"/>
    </source>
</evidence>
<dbReference type="InterPro" id="IPR036390">
    <property type="entry name" value="WH_DNA-bd_sf"/>
</dbReference>
<gene>
    <name evidence="5" type="ORF">BJEO58_02235</name>
</gene>
<proteinExistence type="predicted"/>
<dbReference type="InterPro" id="IPR036388">
    <property type="entry name" value="WH-like_DNA-bd_sf"/>
</dbReference>
<dbReference type="Gene3D" id="1.10.10.10">
    <property type="entry name" value="Winged helix-like DNA-binding domain superfamily/Winged helix DNA-binding domain"/>
    <property type="match status" value="1"/>
</dbReference>
<dbReference type="PRINTS" id="PR00035">
    <property type="entry name" value="HTHGNTR"/>
</dbReference>
<keyword evidence="1" id="KW-0805">Transcription regulation</keyword>
<keyword evidence="6" id="KW-1185">Reference proteome</keyword>
<dbReference type="SMART" id="SM00895">
    <property type="entry name" value="FCD"/>
    <property type="match status" value="1"/>
</dbReference>
<protein>
    <submittedName>
        <fullName evidence="5">DNA-binding transcriptional regulator, FadR family</fullName>
    </submittedName>
</protein>
<dbReference type="PROSITE" id="PS50949">
    <property type="entry name" value="HTH_GNTR"/>
    <property type="match status" value="1"/>
</dbReference>
<dbReference type="OrthoDB" id="3194402at2"/>
<evidence type="ECO:0000256" key="1">
    <source>
        <dbReference type="ARBA" id="ARBA00023015"/>
    </source>
</evidence>
<feature type="domain" description="HTH gntR-type" evidence="4">
    <location>
        <begin position="11"/>
        <end position="81"/>
    </location>
</feature>
<evidence type="ECO:0000313" key="6">
    <source>
        <dbReference type="Proteomes" id="UP000234462"/>
    </source>
</evidence>
<dbReference type="EMBL" id="FXZM01000011">
    <property type="protein sequence ID" value="SMY12635.1"/>
    <property type="molecule type" value="Genomic_DNA"/>
</dbReference>
<evidence type="ECO:0000256" key="2">
    <source>
        <dbReference type="ARBA" id="ARBA00023125"/>
    </source>
</evidence>
<dbReference type="Pfam" id="PF00392">
    <property type="entry name" value="GntR"/>
    <property type="match status" value="1"/>
</dbReference>
<dbReference type="Pfam" id="PF07729">
    <property type="entry name" value="FCD"/>
    <property type="match status" value="1"/>
</dbReference>
<evidence type="ECO:0000313" key="5">
    <source>
        <dbReference type="EMBL" id="SMY12635.1"/>
    </source>
</evidence>
<evidence type="ECO:0000256" key="3">
    <source>
        <dbReference type="ARBA" id="ARBA00023163"/>
    </source>
</evidence>